<feature type="transmembrane region" description="Helical" evidence="2">
    <location>
        <begin position="493"/>
        <end position="512"/>
    </location>
</feature>
<name>A0A517DYZ2_9FIRM</name>
<feature type="transmembrane region" description="Helical" evidence="2">
    <location>
        <begin position="382"/>
        <end position="401"/>
    </location>
</feature>
<keyword evidence="2" id="KW-1133">Transmembrane helix</keyword>
<feature type="transmembrane region" description="Helical" evidence="2">
    <location>
        <begin position="333"/>
        <end position="350"/>
    </location>
</feature>
<dbReference type="InterPro" id="IPR036869">
    <property type="entry name" value="J_dom_sf"/>
</dbReference>
<dbReference type="KEGG" id="sted:SPTER_40080"/>
<evidence type="ECO:0000259" key="3">
    <source>
        <dbReference type="PROSITE" id="PS50076"/>
    </source>
</evidence>
<accession>A0A517DYZ2</accession>
<organism evidence="4 5">
    <name type="scientific">Sporomusa termitida</name>
    <dbReference type="NCBI Taxonomy" id="2377"/>
    <lineage>
        <taxon>Bacteria</taxon>
        <taxon>Bacillati</taxon>
        <taxon>Bacillota</taxon>
        <taxon>Negativicutes</taxon>
        <taxon>Selenomonadales</taxon>
        <taxon>Sporomusaceae</taxon>
        <taxon>Sporomusa</taxon>
    </lineage>
</organism>
<sequence>MDCWTILGLKPTADRKAIKSAYARMLKVYHPESDPTGFQKLRAAYKQALRQAQWHDEPPAALAGPAGEVVVRPGGSIGWETAASDMNQPPLDRTIAEFMQQVRQIFEDDKLRGEVQAWQSLLQDENYWQLEIRQAINYRLLHYLREHYARPRYHLPDTVWQALDEHFFLSRQTRELYAAFPQPFVDYIVHRITPAGAGRNKGVRLSAYPQWLLPSLLLVVLAATALRVLSQPFQVQLVPLAAAMFIGGLFWGGTINFRLAKWLESQGEFDSAAPYCSYCNRRHNRRLPVLWFFRERKNCGECGRNFLQHGLATEVITGAVFGLAVFFIPDAWLLLRLLAVFVIMLFIALQEDYSPGMPGWLLIVLTGSGSVANYAVGTPGLAEMAIGAILGGSSFFLITRISKGWIHADFAKLVAAAGLVLGWKLLLSALALWVTGLLGIGLVALKAEQWLTVGKYLLIQIHAVAGISILFFLLVWIGAWIITLGKEGLQGRFYVFPSSALLLVATYIALLYQNHI</sequence>
<evidence type="ECO:0000256" key="2">
    <source>
        <dbReference type="SAM" id="Phobius"/>
    </source>
</evidence>
<protein>
    <recommendedName>
        <fullName evidence="3">J domain-containing protein</fullName>
    </recommendedName>
</protein>
<dbReference type="CDD" id="cd06257">
    <property type="entry name" value="DnaJ"/>
    <property type="match status" value="1"/>
</dbReference>
<dbReference type="Pfam" id="PF00226">
    <property type="entry name" value="DnaJ"/>
    <property type="match status" value="1"/>
</dbReference>
<evidence type="ECO:0000256" key="1">
    <source>
        <dbReference type="ARBA" id="ARBA00022705"/>
    </source>
</evidence>
<dbReference type="Gene3D" id="1.10.287.110">
    <property type="entry name" value="DnaJ domain"/>
    <property type="match status" value="1"/>
</dbReference>
<evidence type="ECO:0000313" key="5">
    <source>
        <dbReference type="Proteomes" id="UP000320776"/>
    </source>
</evidence>
<dbReference type="EMBL" id="CP036259">
    <property type="protein sequence ID" value="QDR82580.1"/>
    <property type="molecule type" value="Genomic_DNA"/>
</dbReference>
<dbReference type="SMART" id="SM00271">
    <property type="entry name" value="DnaJ"/>
    <property type="match status" value="1"/>
</dbReference>
<evidence type="ECO:0000313" key="4">
    <source>
        <dbReference type="EMBL" id="QDR82580.1"/>
    </source>
</evidence>
<feature type="domain" description="J" evidence="3">
    <location>
        <begin position="2"/>
        <end position="53"/>
    </location>
</feature>
<gene>
    <name evidence="4" type="ORF">SPTER_40080</name>
</gene>
<dbReference type="SUPFAM" id="SSF46565">
    <property type="entry name" value="Chaperone J-domain"/>
    <property type="match status" value="1"/>
</dbReference>
<keyword evidence="2" id="KW-0812">Transmembrane</keyword>
<keyword evidence="5" id="KW-1185">Reference proteome</keyword>
<feature type="transmembrane region" description="Helical" evidence="2">
    <location>
        <begin position="211"/>
        <end position="230"/>
    </location>
</feature>
<dbReference type="OrthoDB" id="9816462at2"/>
<dbReference type="Proteomes" id="UP000320776">
    <property type="component" value="Chromosome"/>
</dbReference>
<dbReference type="RefSeq" id="WP_144351954.1">
    <property type="nucleotide sequence ID" value="NZ_CP036259.1"/>
</dbReference>
<dbReference type="AlphaFoldDB" id="A0A517DYZ2"/>
<feature type="transmembrane region" description="Helical" evidence="2">
    <location>
        <begin position="306"/>
        <end position="327"/>
    </location>
</feature>
<keyword evidence="1" id="KW-0235">DNA replication</keyword>
<reference evidence="4 5" key="1">
    <citation type="submission" date="2019-02" db="EMBL/GenBank/DDBJ databases">
        <title>Closed genome of Sporomusa termitida DSM 4440.</title>
        <authorList>
            <person name="Poehlein A."/>
            <person name="Daniel R."/>
        </authorList>
    </citation>
    <scope>NUCLEOTIDE SEQUENCE [LARGE SCALE GENOMIC DNA]</scope>
    <source>
        <strain evidence="4 5">DSM 4440</strain>
    </source>
</reference>
<dbReference type="GO" id="GO:0006260">
    <property type="term" value="P:DNA replication"/>
    <property type="evidence" value="ECO:0007669"/>
    <property type="project" value="UniProtKB-KW"/>
</dbReference>
<feature type="transmembrane region" description="Helical" evidence="2">
    <location>
        <begin position="236"/>
        <end position="257"/>
    </location>
</feature>
<proteinExistence type="predicted"/>
<feature type="transmembrane region" description="Helical" evidence="2">
    <location>
        <begin position="357"/>
        <end position="376"/>
    </location>
</feature>
<dbReference type="PROSITE" id="PS50076">
    <property type="entry name" value="DNAJ_2"/>
    <property type="match status" value="1"/>
</dbReference>
<feature type="transmembrane region" description="Helical" evidence="2">
    <location>
        <begin position="457"/>
        <end position="481"/>
    </location>
</feature>
<feature type="transmembrane region" description="Helical" evidence="2">
    <location>
        <begin position="413"/>
        <end position="445"/>
    </location>
</feature>
<dbReference type="InterPro" id="IPR001623">
    <property type="entry name" value="DnaJ_domain"/>
</dbReference>
<keyword evidence="2" id="KW-0472">Membrane</keyword>